<dbReference type="EMBL" id="VMRX01000038">
    <property type="protein sequence ID" value="TVT31710.1"/>
    <property type="molecule type" value="Genomic_DNA"/>
</dbReference>
<dbReference type="Proteomes" id="UP000319142">
    <property type="component" value="Unassembled WGS sequence"/>
</dbReference>
<accession>A0A558B5C4</accession>
<protein>
    <recommendedName>
        <fullName evidence="3">Arylsulfatase</fullName>
    </recommendedName>
</protein>
<reference evidence="1 2" key="1">
    <citation type="submission" date="2019-07" db="EMBL/GenBank/DDBJ databases">
        <title>The pathways for chlorine oxyanion respiration interact through the shared metabolite chlorate.</title>
        <authorList>
            <person name="Barnum T.P."/>
            <person name="Cheng Y."/>
            <person name="Hill K.A."/>
            <person name="Lucas L.N."/>
            <person name="Carlson H.K."/>
            <person name="Coates J.D."/>
        </authorList>
    </citation>
    <scope>NUCLEOTIDE SEQUENCE [LARGE SCALE GENOMIC DNA]</scope>
    <source>
        <strain evidence="1">UCB</strain>
    </source>
</reference>
<evidence type="ECO:0000313" key="1">
    <source>
        <dbReference type="EMBL" id="TVT31710.1"/>
    </source>
</evidence>
<sequence length="75" mass="8474">MLEAPYGPGEWQLFNLAEDPAETTDLASKEPEKLKELLAEWDRYVARNGVFPADPADMRKVGYSFTTCLYGKCVE</sequence>
<dbReference type="RefSeq" id="WP_273134290.1">
    <property type="nucleotide sequence ID" value="NZ_VMRX01000038.1"/>
</dbReference>
<comment type="caution">
    <text evidence="1">The sequence shown here is derived from an EMBL/GenBank/DDBJ whole genome shotgun (WGS) entry which is preliminary data.</text>
</comment>
<dbReference type="AlphaFoldDB" id="A0A558B5C4"/>
<dbReference type="Gene3D" id="3.30.1120.10">
    <property type="match status" value="1"/>
</dbReference>
<gene>
    <name evidence="1" type="ORF">FHK81_13925</name>
</gene>
<evidence type="ECO:0008006" key="3">
    <source>
        <dbReference type="Google" id="ProtNLM"/>
    </source>
</evidence>
<name>A0A558B5C4_9GAMM</name>
<organism evidence="1 2">
    <name type="scientific">Marinobacter vinifirmus</name>
    <dbReference type="NCBI Taxonomy" id="355591"/>
    <lineage>
        <taxon>Bacteria</taxon>
        <taxon>Pseudomonadati</taxon>
        <taxon>Pseudomonadota</taxon>
        <taxon>Gammaproteobacteria</taxon>
        <taxon>Pseudomonadales</taxon>
        <taxon>Marinobacteraceae</taxon>
        <taxon>Marinobacter</taxon>
    </lineage>
</organism>
<evidence type="ECO:0000313" key="2">
    <source>
        <dbReference type="Proteomes" id="UP000319142"/>
    </source>
</evidence>
<proteinExistence type="predicted"/>
<dbReference type="SUPFAM" id="SSF53649">
    <property type="entry name" value="Alkaline phosphatase-like"/>
    <property type="match status" value="1"/>
</dbReference>
<dbReference type="InterPro" id="IPR017850">
    <property type="entry name" value="Alkaline_phosphatase_core_sf"/>
</dbReference>